<dbReference type="InterPro" id="IPR036093">
    <property type="entry name" value="NAC_dom_sf"/>
</dbReference>
<proteinExistence type="predicted"/>
<evidence type="ECO:0000256" key="3">
    <source>
        <dbReference type="ARBA" id="ARBA00023163"/>
    </source>
</evidence>
<dbReference type="PANTHER" id="PTHR31744">
    <property type="entry name" value="PROTEIN CUP-SHAPED COTYLEDON 2-RELATED"/>
    <property type="match status" value="1"/>
</dbReference>
<keyword evidence="7" id="KW-1185">Reference proteome</keyword>
<keyword evidence="4" id="KW-0539">Nucleus</keyword>
<organism evidence="6 7">
    <name type="scientific">Paspalum notatum var. saurae</name>
    <dbReference type="NCBI Taxonomy" id="547442"/>
    <lineage>
        <taxon>Eukaryota</taxon>
        <taxon>Viridiplantae</taxon>
        <taxon>Streptophyta</taxon>
        <taxon>Embryophyta</taxon>
        <taxon>Tracheophyta</taxon>
        <taxon>Spermatophyta</taxon>
        <taxon>Magnoliopsida</taxon>
        <taxon>Liliopsida</taxon>
        <taxon>Poales</taxon>
        <taxon>Poaceae</taxon>
        <taxon>PACMAD clade</taxon>
        <taxon>Panicoideae</taxon>
        <taxon>Andropogonodae</taxon>
        <taxon>Paspaleae</taxon>
        <taxon>Paspalinae</taxon>
        <taxon>Paspalum</taxon>
    </lineage>
</organism>
<dbReference type="AlphaFoldDB" id="A0AAQ3PWY6"/>
<sequence length="331" mass="35623">MYCSTGRRSTTTMMETGASSDPLLAPGYRFYPTEEELLTFYLRHRLAGTRPDVHRFIPVVDIYSYHPSQLQAMAGAANVGDTEQWFFFCPRAEREVHGGRPARTTPSGYWKATGSPSYVYSAAPNRVIGEKRTMVFYQGRAPTGCKTRWKMNEYKAVAGDDDVDIVADVHGTNTTTAPPTAAASAHNIRLRNEFSVCRVYISTGTLRSFDRRPLNPPAAAAGGLDPQAADAVVVHSYQRQLQQVLPPPPAAAVANTTTSSTLAAVAIAGSKGHAAAAANSHDSSSSGGSRGAVDKDGAAAIDWDSLVAPVDDLNFSVDDDDLSRVIWPRNK</sequence>
<evidence type="ECO:0000256" key="4">
    <source>
        <dbReference type="ARBA" id="ARBA00023242"/>
    </source>
</evidence>
<accession>A0AAQ3PWY6</accession>
<evidence type="ECO:0000313" key="7">
    <source>
        <dbReference type="Proteomes" id="UP001341281"/>
    </source>
</evidence>
<dbReference type="EMBL" id="CP144745">
    <property type="protein sequence ID" value="WVZ54367.1"/>
    <property type="molecule type" value="Genomic_DNA"/>
</dbReference>
<evidence type="ECO:0000256" key="1">
    <source>
        <dbReference type="ARBA" id="ARBA00023015"/>
    </source>
</evidence>
<keyword evidence="1" id="KW-0805">Transcription regulation</keyword>
<dbReference type="InterPro" id="IPR003441">
    <property type="entry name" value="NAC-dom"/>
</dbReference>
<dbReference type="Proteomes" id="UP001341281">
    <property type="component" value="Chromosome 01"/>
</dbReference>
<evidence type="ECO:0000256" key="2">
    <source>
        <dbReference type="ARBA" id="ARBA00023125"/>
    </source>
</evidence>
<dbReference type="GO" id="GO:0003677">
    <property type="term" value="F:DNA binding"/>
    <property type="evidence" value="ECO:0007669"/>
    <property type="project" value="UniProtKB-KW"/>
</dbReference>
<name>A0AAQ3PWY6_PASNO</name>
<evidence type="ECO:0000259" key="5">
    <source>
        <dbReference type="PROSITE" id="PS51005"/>
    </source>
</evidence>
<reference evidence="6 7" key="1">
    <citation type="submission" date="2024-02" db="EMBL/GenBank/DDBJ databases">
        <title>High-quality chromosome-scale genome assembly of Pensacola bahiagrass (Paspalum notatum Flugge var. saurae).</title>
        <authorList>
            <person name="Vega J.M."/>
            <person name="Podio M."/>
            <person name="Orjuela J."/>
            <person name="Siena L.A."/>
            <person name="Pessino S.C."/>
            <person name="Combes M.C."/>
            <person name="Mariac C."/>
            <person name="Albertini E."/>
            <person name="Pupilli F."/>
            <person name="Ortiz J.P.A."/>
            <person name="Leblanc O."/>
        </authorList>
    </citation>
    <scope>NUCLEOTIDE SEQUENCE [LARGE SCALE GENOMIC DNA]</scope>
    <source>
        <strain evidence="6">R1</strain>
        <tissue evidence="6">Leaf</tissue>
    </source>
</reference>
<keyword evidence="2" id="KW-0238">DNA-binding</keyword>
<feature type="domain" description="NAC" evidence="5">
    <location>
        <begin position="24"/>
        <end position="202"/>
    </location>
</feature>
<keyword evidence="3" id="KW-0804">Transcription</keyword>
<dbReference type="Pfam" id="PF02365">
    <property type="entry name" value="NAM"/>
    <property type="match status" value="1"/>
</dbReference>
<protein>
    <recommendedName>
        <fullName evidence="5">NAC domain-containing protein</fullName>
    </recommendedName>
</protein>
<evidence type="ECO:0000313" key="6">
    <source>
        <dbReference type="EMBL" id="WVZ54367.1"/>
    </source>
</evidence>
<dbReference type="PROSITE" id="PS51005">
    <property type="entry name" value="NAC"/>
    <property type="match status" value="1"/>
</dbReference>
<gene>
    <name evidence="6" type="ORF">U9M48_005175</name>
</gene>
<dbReference type="SUPFAM" id="SSF101941">
    <property type="entry name" value="NAC domain"/>
    <property type="match status" value="1"/>
</dbReference>
<dbReference type="Gene3D" id="2.170.150.80">
    <property type="entry name" value="NAC domain"/>
    <property type="match status" value="1"/>
</dbReference>
<dbReference type="GO" id="GO:0006355">
    <property type="term" value="P:regulation of DNA-templated transcription"/>
    <property type="evidence" value="ECO:0007669"/>
    <property type="project" value="InterPro"/>
</dbReference>
<dbReference type="PANTHER" id="PTHR31744:SF220">
    <property type="entry name" value="LOW QUALITY PROTEIN: NAC DOMAIN-CONTAINING PROTEIN 90-LIKE"/>
    <property type="match status" value="1"/>
</dbReference>